<dbReference type="OrthoDB" id="6252103at2759"/>
<dbReference type="FunFam" id="2.130.10.10:FF:000173">
    <property type="entry name" value="Cilia- and flagella-associated protein 52"/>
    <property type="match status" value="1"/>
</dbReference>
<name>A0A437DPB6_ORYJA</name>
<dbReference type="FunFam" id="2.130.10.10:FF:000207">
    <property type="entry name" value="Cilia- and flagella-associated protein 52"/>
    <property type="match status" value="1"/>
</dbReference>
<feature type="repeat" description="WD" evidence="12">
    <location>
        <begin position="576"/>
        <end position="615"/>
    </location>
</feature>
<keyword evidence="15" id="KW-1185">Reference proteome</keyword>
<evidence type="ECO:0000256" key="3">
    <source>
        <dbReference type="ARBA" id="ARBA00022574"/>
    </source>
</evidence>
<evidence type="ECO:0000313" key="14">
    <source>
        <dbReference type="EMBL" id="RVE76502.1"/>
    </source>
</evidence>
<dbReference type="InterPro" id="IPR036322">
    <property type="entry name" value="WD40_repeat_dom_sf"/>
</dbReference>
<evidence type="ECO:0000256" key="9">
    <source>
        <dbReference type="ARBA" id="ARBA00029552"/>
    </source>
</evidence>
<evidence type="ECO:0000256" key="7">
    <source>
        <dbReference type="ARBA" id="ARBA00023273"/>
    </source>
</evidence>
<dbReference type="OMA" id="RIMVYNF"/>
<feature type="repeat" description="WD" evidence="12">
    <location>
        <begin position="406"/>
        <end position="439"/>
    </location>
</feature>
<dbReference type="PANTHER" id="PTHR13720">
    <property type="entry name" value="WD-40 REPEAT PROTEIN"/>
    <property type="match status" value="1"/>
</dbReference>
<evidence type="ECO:0000256" key="10">
    <source>
        <dbReference type="ARBA" id="ARBA00046056"/>
    </source>
</evidence>
<keyword evidence="6" id="KW-0969">Cilium</keyword>
<dbReference type="PANTHER" id="PTHR13720:SF14">
    <property type="entry name" value="CILIA- AND FLAGELLA-ASSOCIATED PROTEIN 52"/>
    <property type="match status" value="1"/>
</dbReference>
<comment type="subunit">
    <text evidence="11">Microtubule inner protein component of sperm flagellar doublet microtubules. Interacts with BRCA2. Interacts with the CCT chaperonin complex. Interacts with HSP70. Interacts with AK8. Interacts with CFAP45. Interacts with DNAI1. Interacts with IQDC.</text>
</comment>
<dbReference type="GO" id="GO:0005874">
    <property type="term" value="C:microtubule"/>
    <property type="evidence" value="ECO:0007669"/>
    <property type="project" value="UniProtKB-KW"/>
</dbReference>
<keyword evidence="5" id="KW-0282">Flagellum</keyword>
<evidence type="ECO:0000256" key="11">
    <source>
        <dbReference type="ARBA" id="ARBA00047117"/>
    </source>
</evidence>
<dbReference type="Pfam" id="PF00400">
    <property type="entry name" value="WD40"/>
    <property type="match status" value="5"/>
</dbReference>
<keyword evidence="2" id="KW-0963">Cytoplasm</keyword>
<dbReference type="SUPFAM" id="SSF50978">
    <property type="entry name" value="WD40 repeat-like"/>
    <property type="match status" value="2"/>
</dbReference>
<keyword evidence="3 12" id="KW-0853">WD repeat</keyword>
<feature type="repeat" description="WD" evidence="12">
    <location>
        <begin position="500"/>
        <end position="532"/>
    </location>
</feature>
<keyword evidence="7" id="KW-0966">Cell projection</keyword>
<evidence type="ECO:0000259" key="13">
    <source>
        <dbReference type="Pfam" id="PF23409"/>
    </source>
</evidence>
<dbReference type="PROSITE" id="PS00678">
    <property type="entry name" value="WD_REPEATS_1"/>
    <property type="match status" value="2"/>
</dbReference>
<evidence type="ECO:0000256" key="12">
    <source>
        <dbReference type="PROSITE-ProRule" id="PRU00221"/>
    </source>
</evidence>
<dbReference type="InterPro" id="IPR055439">
    <property type="entry name" value="Beta-prop_EML_1st"/>
</dbReference>
<dbReference type="AlphaFoldDB" id="A0A437DPB6"/>
<comment type="similarity">
    <text evidence="8">Belongs to the CFAP52 family.</text>
</comment>
<dbReference type="FunFam" id="2.130.10.10:FF:001320">
    <property type="entry name" value="Predicted protein"/>
    <property type="match status" value="1"/>
</dbReference>
<gene>
    <name evidence="14" type="ORF">OJAV_G00008540</name>
</gene>
<comment type="function">
    <text evidence="10">Microtubule inner protein (MIP) part of the dynein-decorated doublet microtubules (DMTs) in cilia axoneme. Important for proper ciliary and flagellar beating. May act in cooperation with CFAP45 and axonemal dynein subunit DNAH11. May play a role in cell growth and/or survival.</text>
</comment>
<dbReference type="PROSITE" id="PS50294">
    <property type="entry name" value="WD_REPEATS_REGION"/>
    <property type="match status" value="2"/>
</dbReference>
<evidence type="ECO:0000256" key="6">
    <source>
        <dbReference type="ARBA" id="ARBA00023069"/>
    </source>
</evidence>
<evidence type="ECO:0000256" key="2">
    <source>
        <dbReference type="ARBA" id="ARBA00022490"/>
    </source>
</evidence>
<feature type="repeat" description="WD" evidence="12">
    <location>
        <begin position="102"/>
        <end position="139"/>
    </location>
</feature>
<accession>A0A437DPB6</accession>
<dbReference type="GO" id="GO:0005930">
    <property type="term" value="C:axoneme"/>
    <property type="evidence" value="ECO:0007669"/>
    <property type="project" value="UniProtKB-ARBA"/>
</dbReference>
<dbReference type="InterPro" id="IPR019775">
    <property type="entry name" value="WD40_repeat_CS"/>
</dbReference>
<dbReference type="PROSITE" id="PS50082">
    <property type="entry name" value="WD_REPEATS_2"/>
    <property type="match status" value="5"/>
</dbReference>
<dbReference type="Proteomes" id="UP000283210">
    <property type="component" value="Chromosome 1"/>
</dbReference>
<reference evidence="14 15" key="1">
    <citation type="submission" date="2018-11" db="EMBL/GenBank/DDBJ databases">
        <authorList>
            <person name="Lopez-Roques C."/>
            <person name="Donnadieu C."/>
            <person name="Bouchez O."/>
            <person name="Klopp C."/>
            <person name="Cabau C."/>
            <person name="Zahm M."/>
        </authorList>
    </citation>
    <scope>NUCLEOTIDE SEQUENCE [LARGE SCALE GENOMIC DNA]</scope>
    <source>
        <strain evidence="14">RS831</strain>
        <tissue evidence="14">Whole body</tissue>
    </source>
</reference>
<dbReference type="InterPro" id="IPR001680">
    <property type="entry name" value="WD40_rpt"/>
</dbReference>
<dbReference type="InterPro" id="IPR015943">
    <property type="entry name" value="WD40/YVTN_repeat-like_dom_sf"/>
</dbReference>
<dbReference type="EMBL" id="CM012437">
    <property type="protein sequence ID" value="RVE76502.1"/>
    <property type="molecule type" value="Genomic_DNA"/>
</dbReference>
<evidence type="ECO:0000256" key="8">
    <source>
        <dbReference type="ARBA" id="ARBA00029456"/>
    </source>
</evidence>
<protein>
    <recommendedName>
        <fullName evidence="9">Cilia- and flagella-associated protein 52</fullName>
    </recommendedName>
</protein>
<comment type="subcellular location">
    <subcellularLocation>
        <location evidence="1">Cytoplasm</location>
        <location evidence="1">Cytoskeleton</location>
        <location evidence="1">Flagellum axoneme</location>
    </subcellularLocation>
</comment>
<evidence type="ECO:0000313" key="15">
    <source>
        <dbReference type="Proteomes" id="UP000283210"/>
    </source>
</evidence>
<dbReference type="Pfam" id="PF23409">
    <property type="entry name" value="Beta-prop_EML"/>
    <property type="match status" value="1"/>
</dbReference>
<evidence type="ECO:0000256" key="4">
    <source>
        <dbReference type="ARBA" id="ARBA00022737"/>
    </source>
</evidence>
<evidence type="ECO:0000256" key="1">
    <source>
        <dbReference type="ARBA" id="ARBA00004611"/>
    </source>
</evidence>
<feature type="repeat" description="WD" evidence="12">
    <location>
        <begin position="534"/>
        <end position="575"/>
    </location>
</feature>
<proteinExistence type="inferred from homology"/>
<evidence type="ECO:0000256" key="5">
    <source>
        <dbReference type="ARBA" id="ARBA00022846"/>
    </source>
</evidence>
<dbReference type="SMART" id="SM00320">
    <property type="entry name" value="WD40"/>
    <property type="match status" value="12"/>
</dbReference>
<feature type="domain" description="EML-like first beta-propeller" evidence="13">
    <location>
        <begin position="51"/>
        <end position="309"/>
    </location>
</feature>
<dbReference type="Gene3D" id="2.130.10.10">
    <property type="entry name" value="YVTN repeat-like/Quinoprotein amine dehydrogenase"/>
    <property type="match status" value="3"/>
</dbReference>
<keyword evidence="4" id="KW-0677">Repeat</keyword>
<organism evidence="14 15">
    <name type="scientific">Oryzias javanicus</name>
    <name type="common">Javanese ricefish</name>
    <name type="synonym">Aplocheilus javanicus</name>
    <dbReference type="NCBI Taxonomy" id="123683"/>
    <lineage>
        <taxon>Eukaryota</taxon>
        <taxon>Metazoa</taxon>
        <taxon>Chordata</taxon>
        <taxon>Craniata</taxon>
        <taxon>Vertebrata</taxon>
        <taxon>Euteleostomi</taxon>
        <taxon>Actinopterygii</taxon>
        <taxon>Neopterygii</taxon>
        <taxon>Teleostei</taxon>
        <taxon>Neoteleostei</taxon>
        <taxon>Acanthomorphata</taxon>
        <taxon>Ovalentaria</taxon>
        <taxon>Atherinomorphae</taxon>
        <taxon>Beloniformes</taxon>
        <taxon>Adrianichthyidae</taxon>
        <taxon>Oryziinae</taxon>
        <taxon>Oryzias</taxon>
    </lineage>
</organism>
<reference evidence="14 15" key="2">
    <citation type="submission" date="2019-01" db="EMBL/GenBank/DDBJ databases">
        <title>A chromosome length genome reference of the Java medaka (oryzias javanicus).</title>
        <authorList>
            <person name="Herpin A."/>
            <person name="Takehana Y."/>
            <person name="Naruse K."/>
            <person name="Ansai S."/>
            <person name="Kawaguchi M."/>
        </authorList>
    </citation>
    <scope>NUCLEOTIDE SEQUENCE [LARGE SCALE GENOMIC DNA]</scope>
    <source>
        <strain evidence="14">RS831</strain>
        <tissue evidence="14">Whole body</tissue>
    </source>
</reference>
<sequence>MATTPGNPQLELEAAIGFNGRVPSGLKVHPDHQLIYPLGCTVILKRITDGKQEFLRGHTNNVTSISVSKSGSYIASGQITSWGFKATIFIWNYSQRSVHAELQFHKVKVESLAFSPNDKYLVSLGGQDDDSIVVWDIETKQAICWSPASSRTAGPCLVVNYSNTNDNIFVSAGSGIIRVWELDNRKIRFTDCKIGQLQRNVKCVEISKDDQFLFCGTTTGDILKINLRTGLLSDIGPVKAKHNFGVVALKVLESGDLLVGSGSGVLSLCSKTNFKNLKRIQLEKEVTSITVKDTEQQFFVGTEAGCVFHISFNDFEAELIYTSHCGPVKDVVIPFGTSELFATCSDDDIRLWRTDKPKELLRISVPKATCNALDFMLDGHSLISAWSNGTIRVNGPESGPPTIVINDAHKMGVTAIAGTRDCKRIVSGGGDGEVRVWELLPHGYRLVENMKKHKATISSIKIKSNDKECVSVGVEGVCIIWDLERFVSLQVIIANTMFRAVCYHPEEHLIITSGTDKKVTYWDVYNGSVIRNLEGSLSGPINAMHITKDGRHFVTGGDDKVVTVWTFIEGMVTHVGTGHGGSITSLKISSDKRILVSTSADGGILLWKFPHPHSS</sequence>
<dbReference type="InterPro" id="IPR050630">
    <property type="entry name" value="WD_repeat_EMAP"/>
</dbReference>